<gene>
    <name evidence="2" type="ORF">ACERK3_14990</name>
</gene>
<reference evidence="2 3" key="1">
    <citation type="submission" date="2024-08" db="EMBL/GenBank/DDBJ databases">
        <title>Whole-genome sequencing of halo(alkali)philic microorganisms from hypersaline lakes.</title>
        <authorList>
            <person name="Sorokin D.Y."/>
            <person name="Merkel A.Y."/>
            <person name="Messina E."/>
            <person name="Yakimov M."/>
        </authorList>
    </citation>
    <scope>NUCLEOTIDE SEQUENCE [LARGE SCALE GENOMIC DNA]</scope>
    <source>
        <strain evidence="2 3">AB-hyl4</strain>
    </source>
</reference>
<feature type="domain" description="Methyltransferase FkbM" evidence="1">
    <location>
        <begin position="100"/>
        <end position="253"/>
    </location>
</feature>
<name>A0ABV4U7L7_9BACT</name>
<dbReference type="InterPro" id="IPR052514">
    <property type="entry name" value="SAM-dependent_MTase"/>
</dbReference>
<dbReference type="SUPFAM" id="SSF53335">
    <property type="entry name" value="S-adenosyl-L-methionine-dependent methyltransferases"/>
    <property type="match status" value="1"/>
</dbReference>
<proteinExistence type="predicted"/>
<comment type="caution">
    <text evidence="2">The sequence shown here is derived from an EMBL/GenBank/DDBJ whole genome shotgun (WGS) entry which is preliminary data.</text>
</comment>
<dbReference type="Proteomes" id="UP001575105">
    <property type="component" value="Unassembled WGS sequence"/>
</dbReference>
<dbReference type="InterPro" id="IPR006342">
    <property type="entry name" value="FkbM_mtfrase"/>
</dbReference>
<dbReference type="InterPro" id="IPR029063">
    <property type="entry name" value="SAM-dependent_MTases_sf"/>
</dbReference>
<keyword evidence="2" id="KW-0489">Methyltransferase</keyword>
<dbReference type="GO" id="GO:0008168">
    <property type="term" value="F:methyltransferase activity"/>
    <property type="evidence" value="ECO:0007669"/>
    <property type="project" value="UniProtKB-KW"/>
</dbReference>
<evidence type="ECO:0000313" key="2">
    <source>
        <dbReference type="EMBL" id="MFA9479593.1"/>
    </source>
</evidence>
<evidence type="ECO:0000259" key="1">
    <source>
        <dbReference type="Pfam" id="PF05050"/>
    </source>
</evidence>
<evidence type="ECO:0000313" key="3">
    <source>
        <dbReference type="Proteomes" id="UP001575105"/>
    </source>
</evidence>
<dbReference type="NCBIfam" id="TIGR01444">
    <property type="entry name" value="fkbM_fam"/>
    <property type="match status" value="1"/>
</dbReference>
<dbReference type="RefSeq" id="WP_425346519.1">
    <property type="nucleotide sequence ID" value="NZ_JBGUBD010000010.1"/>
</dbReference>
<protein>
    <submittedName>
        <fullName evidence="2">FkbM family methyltransferase</fullName>
        <ecNumber evidence="2">2.1.1.-</ecNumber>
    </submittedName>
</protein>
<keyword evidence="2" id="KW-0808">Transferase</keyword>
<dbReference type="PANTHER" id="PTHR34203:SF15">
    <property type="entry name" value="SLL1173 PROTEIN"/>
    <property type="match status" value="1"/>
</dbReference>
<dbReference type="Gene3D" id="3.40.50.150">
    <property type="entry name" value="Vaccinia Virus protein VP39"/>
    <property type="match status" value="1"/>
</dbReference>
<sequence length="308" mass="35239">MRLTSPLAQYALLYGLRPFLRNPLLDRGKWYLFHRFNPRPGHDLTWERFGVRPSRMRGGTRIYCDLRHAADRWVYFTGEYEVILTRFVRQVVAPRWRFVDVGANVGKYTTLAAPLVNEVICIEPNPESRELLERNIALNRFANVTVHDVAVSDQAGEASLYQRGSNIGGASLLRVGTAATEHRVPVVRGDTLIEPSDRPTYLKVDVEGLEQRVLQGFDQLLRSPGGVVVQVEITDAWLRRAEGSAATLFEQMRARQLYPYLITAHSRIRTVPRLRPLDAPLPDFQYDVVFLPQPSAEAFWQWVESLKK</sequence>
<dbReference type="Pfam" id="PF05050">
    <property type="entry name" value="Methyltransf_21"/>
    <property type="match status" value="1"/>
</dbReference>
<dbReference type="CDD" id="cd02440">
    <property type="entry name" value="AdoMet_MTases"/>
    <property type="match status" value="1"/>
</dbReference>
<dbReference type="PANTHER" id="PTHR34203">
    <property type="entry name" value="METHYLTRANSFERASE, FKBM FAMILY PROTEIN"/>
    <property type="match status" value="1"/>
</dbReference>
<keyword evidence="3" id="KW-1185">Reference proteome</keyword>
<organism evidence="2 3">
    <name type="scientific">Natronomicrosphaera hydrolytica</name>
    <dbReference type="NCBI Taxonomy" id="3242702"/>
    <lineage>
        <taxon>Bacteria</taxon>
        <taxon>Pseudomonadati</taxon>
        <taxon>Planctomycetota</taxon>
        <taxon>Phycisphaerae</taxon>
        <taxon>Phycisphaerales</taxon>
        <taxon>Phycisphaeraceae</taxon>
        <taxon>Natronomicrosphaera</taxon>
    </lineage>
</organism>
<dbReference type="EC" id="2.1.1.-" evidence="2"/>
<accession>A0ABV4U7L7</accession>
<dbReference type="GO" id="GO:0032259">
    <property type="term" value="P:methylation"/>
    <property type="evidence" value="ECO:0007669"/>
    <property type="project" value="UniProtKB-KW"/>
</dbReference>
<dbReference type="EMBL" id="JBGUBD010000010">
    <property type="protein sequence ID" value="MFA9479593.1"/>
    <property type="molecule type" value="Genomic_DNA"/>
</dbReference>